<evidence type="ECO:0000313" key="4">
    <source>
        <dbReference type="Proteomes" id="UP000011087"/>
    </source>
</evidence>
<dbReference type="AlphaFoldDB" id="L1K3J7"/>
<dbReference type="EMBL" id="JH992965">
    <property type="protein sequence ID" value="EKX55157.1"/>
    <property type="molecule type" value="Genomic_DNA"/>
</dbReference>
<name>L1K3J7_GUITC</name>
<protein>
    <submittedName>
        <fullName evidence="2 3">Uncharacterized protein</fullName>
    </submittedName>
</protein>
<feature type="transmembrane region" description="Helical" evidence="1">
    <location>
        <begin position="239"/>
        <end position="263"/>
    </location>
</feature>
<organism evidence="2">
    <name type="scientific">Guillardia theta (strain CCMP2712)</name>
    <name type="common">Cryptophyte</name>
    <dbReference type="NCBI Taxonomy" id="905079"/>
    <lineage>
        <taxon>Eukaryota</taxon>
        <taxon>Cryptophyceae</taxon>
        <taxon>Pyrenomonadales</taxon>
        <taxon>Geminigeraceae</taxon>
        <taxon>Guillardia</taxon>
    </lineage>
</organism>
<reference evidence="3" key="3">
    <citation type="submission" date="2015-06" db="UniProtKB">
        <authorList>
            <consortium name="EnsemblProtists"/>
        </authorList>
    </citation>
    <scope>IDENTIFICATION</scope>
</reference>
<keyword evidence="4" id="KW-1185">Reference proteome</keyword>
<evidence type="ECO:0000313" key="3">
    <source>
        <dbReference type="EnsemblProtists" id="EKX55157"/>
    </source>
</evidence>
<feature type="transmembrane region" description="Helical" evidence="1">
    <location>
        <begin position="192"/>
        <end position="219"/>
    </location>
</feature>
<keyword evidence="1" id="KW-1133">Transmembrane helix</keyword>
<keyword evidence="1" id="KW-0472">Membrane</keyword>
<reference evidence="4" key="2">
    <citation type="submission" date="2012-11" db="EMBL/GenBank/DDBJ databases">
        <authorList>
            <person name="Kuo A."/>
            <person name="Curtis B.A."/>
            <person name="Tanifuji G."/>
            <person name="Burki F."/>
            <person name="Gruber A."/>
            <person name="Irimia M."/>
            <person name="Maruyama S."/>
            <person name="Arias M.C."/>
            <person name="Ball S.G."/>
            <person name="Gile G.H."/>
            <person name="Hirakawa Y."/>
            <person name="Hopkins J.F."/>
            <person name="Rensing S.A."/>
            <person name="Schmutz J."/>
            <person name="Symeonidi A."/>
            <person name="Elias M."/>
            <person name="Eveleigh R.J."/>
            <person name="Herman E.K."/>
            <person name="Klute M.J."/>
            <person name="Nakayama T."/>
            <person name="Obornik M."/>
            <person name="Reyes-Prieto A."/>
            <person name="Armbrust E.V."/>
            <person name="Aves S.J."/>
            <person name="Beiko R.G."/>
            <person name="Coutinho P."/>
            <person name="Dacks J.B."/>
            <person name="Durnford D.G."/>
            <person name="Fast N.M."/>
            <person name="Green B.R."/>
            <person name="Grisdale C."/>
            <person name="Hempe F."/>
            <person name="Henrissat B."/>
            <person name="Hoppner M.P."/>
            <person name="Ishida K.-I."/>
            <person name="Kim E."/>
            <person name="Koreny L."/>
            <person name="Kroth P.G."/>
            <person name="Liu Y."/>
            <person name="Malik S.-B."/>
            <person name="Maier U.G."/>
            <person name="McRose D."/>
            <person name="Mock T."/>
            <person name="Neilson J.A."/>
            <person name="Onodera N.T."/>
            <person name="Poole A.M."/>
            <person name="Pritham E.J."/>
            <person name="Richards T.A."/>
            <person name="Rocap G."/>
            <person name="Roy S.W."/>
            <person name="Sarai C."/>
            <person name="Schaack S."/>
            <person name="Shirato S."/>
            <person name="Slamovits C.H."/>
            <person name="Spencer D.F."/>
            <person name="Suzuki S."/>
            <person name="Worden A.Z."/>
            <person name="Zauner S."/>
            <person name="Barry K."/>
            <person name="Bell C."/>
            <person name="Bharti A.K."/>
            <person name="Crow J.A."/>
            <person name="Grimwood J."/>
            <person name="Kramer R."/>
            <person name="Lindquist E."/>
            <person name="Lucas S."/>
            <person name="Salamov A."/>
            <person name="McFadden G.I."/>
            <person name="Lane C.E."/>
            <person name="Keeling P.J."/>
            <person name="Gray M.W."/>
            <person name="Grigoriev I.V."/>
            <person name="Archibald J.M."/>
        </authorList>
    </citation>
    <scope>NUCLEOTIDE SEQUENCE</scope>
    <source>
        <strain evidence="4">CCMP2712</strain>
    </source>
</reference>
<dbReference type="HOGENOM" id="CLU_706856_0_0_1"/>
<evidence type="ECO:0000256" key="1">
    <source>
        <dbReference type="SAM" id="Phobius"/>
    </source>
</evidence>
<dbReference type="RefSeq" id="XP_005842137.1">
    <property type="nucleotide sequence ID" value="XM_005842080.1"/>
</dbReference>
<dbReference type="Gene3D" id="1.10.150.50">
    <property type="entry name" value="Transcription Factor, Ets-1"/>
    <property type="match status" value="1"/>
</dbReference>
<proteinExistence type="predicted"/>
<reference evidence="2 4" key="1">
    <citation type="journal article" date="2012" name="Nature">
        <title>Algal genomes reveal evolutionary mosaicism and the fate of nucleomorphs.</title>
        <authorList>
            <consortium name="DOE Joint Genome Institute"/>
            <person name="Curtis B.A."/>
            <person name="Tanifuji G."/>
            <person name="Burki F."/>
            <person name="Gruber A."/>
            <person name="Irimia M."/>
            <person name="Maruyama S."/>
            <person name="Arias M.C."/>
            <person name="Ball S.G."/>
            <person name="Gile G.H."/>
            <person name="Hirakawa Y."/>
            <person name="Hopkins J.F."/>
            <person name="Kuo A."/>
            <person name="Rensing S.A."/>
            <person name="Schmutz J."/>
            <person name="Symeonidi A."/>
            <person name="Elias M."/>
            <person name="Eveleigh R.J."/>
            <person name="Herman E.K."/>
            <person name="Klute M.J."/>
            <person name="Nakayama T."/>
            <person name="Obornik M."/>
            <person name="Reyes-Prieto A."/>
            <person name="Armbrust E.V."/>
            <person name="Aves S.J."/>
            <person name="Beiko R.G."/>
            <person name="Coutinho P."/>
            <person name="Dacks J.B."/>
            <person name="Durnford D.G."/>
            <person name="Fast N.M."/>
            <person name="Green B.R."/>
            <person name="Grisdale C.J."/>
            <person name="Hempel F."/>
            <person name="Henrissat B."/>
            <person name="Hoppner M.P."/>
            <person name="Ishida K."/>
            <person name="Kim E."/>
            <person name="Koreny L."/>
            <person name="Kroth P.G."/>
            <person name="Liu Y."/>
            <person name="Malik S.B."/>
            <person name="Maier U.G."/>
            <person name="McRose D."/>
            <person name="Mock T."/>
            <person name="Neilson J.A."/>
            <person name="Onodera N.T."/>
            <person name="Poole A.M."/>
            <person name="Pritham E.J."/>
            <person name="Richards T.A."/>
            <person name="Rocap G."/>
            <person name="Roy S.W."/>
            <person name="Sarai C."/>
            <person name="Schaack S."/>
            <person name="Shirato S."/>
            <person name="Slamovits C.H."/>
            <person name="Spencer D.F."/>
            <person name="Suzuki S."/>
            <person name="Worden A.Z."/>
            <person name="Zauner S."/>
            <person name="Barry K."/>
            <person name="Bell C."/>
            <person name="Bharti A.K."/>
            <person name="Crow J.A."/>
            <person name="Grimwood J."/>
            <person name="Kramer R."/>
            <person name="Lindquist E."/>
            <person name="Lucas S."/>
            <person name="Salamov A."/>
            <person name="McFadden G.I."/>
            <person name="Lane C.E."/>
            <person name="Keeling P.J."/>
            <person name="Gray M.W."/>
            <person name="Grigoriev I.V."/>
            <person name="Archibald J.M."/>
        </authorList>
    </citation>
    <scope>NUCLEOTIDE SEQUENCE</scope>
    <source>
        <strain evidence="2 4">CCMP2712</strain>
    </source>
</reference>
<dbReference type="Proteomes" id="UP000011087">
    <property type="component" value="Unassembled WGS sequence"/>
</dbReference>
<dbReference type="PaxDb" id="55529-EKX55157"/>
<dbReference type="EnsemblProtists" id="EKX55157">
    <property type="protein sequence ID" value="EKX55157"/>
    <property type="gene ID" value="GUITHDRAFT_149715"/>
</dbReference>
<keyword evidence="1" id="KW-0812">Transmembrane</keyword>
<dbReference type="GeneID" id="17312260"/>
<dbReference type="InterPro" id="IPR013761">
    <property type="entry name" value="SAM/pointed_sf"/>
</dbReference>
<sequence length="391" mass="43940">MIRPKKVGRGKPTEEIEQSLGHATFEDIDTLLELLGVVSALVFSIAIGLFFTIEELEFDNANLKYSIFFDPNFRKFVRSTLIAEKTSVQIPTDLSNKFDLLAILNRSEKCDSLILSDSCREIMSAARFASKVFPLQYMYAFYGDDNFVSKNLSMFGFPSTCMLGVALAGAMFLLCSLSLSPTRTNDEALKRWLVYGLPLIGICYLCLAIGVIFGLSALVSMVYIRYPTAFDSFFMLRSLLYIAVPVNTIVFWGAIILLVYIFLRYRRSQDDEETVEKSDIKAEDPSDLMGLLQIAIKSDAEACDKYAATMKQEKISVEHLKDLSPQDIRNIFNIPYGHACDIFRAVNNQTEEEAAMKAAMSRGNSVSVRLERVDGHLVLVEDKSRILNAKE</sequence>
<feature type="transmembrane region" description="Helical" evidence="1">
    <location>
        <begin position="31"/>
        <end position="53"/>
    </location>
</feature>
<feature type="transmembrane region" description="Helical" evidence="1">
    <location>
        <begin position="155"/>
        <end position="180"/>
    </location>
</feature>
<gene>
    <name evidence="2" type="ORF">GUITHDRAFT_149715</name>
</gene>
<accession>L1K3J7</accession>
<evidence type="ECO:0000313" key="2">
    <source>
        <dbReference type="EMBL" id="EKX55157.1"/>
    </source>
</evidence>
<dbReference type="KEGG" id="gtt:GUITHDRAFT_149715"/>